<evidence type="ECO:0000256" key="2">
    <source>
        <dbReference type="SAM" id="SignalP"/>
    </source>
</evidence>
<evidence type="ECO:0000313" key="3">
    <source>
        <dbReference type="EMBL" id="RIV88973.1"/>
    </source>
</evidence>
<keyword evidence="1" id="KW-0472">Membrane</keyword>
<reference evidence="3 4" key="1">
    <citation type="submission" date="2018-08" db="EMBL/GenBank/DDBJ databases">
        <title>Erythrobacter zhengii sp.nov., a bacterium isolated from deep-sea sediment.</title>
        <authorList>
            <person name="Fang C."/>
            <person name="Wu Y.-H."/>
            <person name="Sun C."/>
            <person name="Wang H."/>
            <person name="Cheng H."/>
            <person name="Meng F.-X."/>
            <person name="Wang C.-S."/>
            <person name="Xu X.-W."/>
        </authorList>
    </citation>
    <scope>NUCLEOTIDE SEQUENCE [LARGE SCALE GENOMIC DNA]</scope>
    <source>
        <strain evidence="3 4">V18</strain>
    </source>
</reference>
<keyword evidence="1" id="KW-1133">Transmembrane helix</keyword>
<organism evidence="3 4">
    <name type="scientific">Aurantiacibacter zhengii</name>
    <dbReference type="NCBI Taxonomy" id="2307003"/>
    <lineage>
        <taxon>Bacteria</taxon>
        <taxon>Pseudomonadati</taxon>
        <taxon>Pseudomonadota</taxon>
        <taxon>Alphaproteobacteria</taxon>
        <taxon>Sphingomonadales</taxon>
        <taxon>Erythrobacteraceae</taxon>
        <taxon>Aurantiacibacter</taxon>
    </lineage>
</organism>
<feature type="transmembrane region" description="Helical" evidence="1">
    <location>
        <begin position="46"/>
        <end position="68"/>
    </location>
</feature>
<evidence type="ECO:0000313" key="4">
    <source>
        <dbReference type="Proteomes" id="UP000286576"/>
    </source>
</evidence>
<feature type="chain" id="PRO_5019488104" evidence="2">
    <location>
        <begin position="24"/>
        <end position="80"/>
    </location>
</feature>
<dbReference type="AlphaFoldDB" id="A0A418NWK4"/>
<keyword evidence="2" id="KW-0732">Signal</keyword>
<accession>A0A418NWK4</accession>
<feature type="signal peptide" evidence="2">
    <location>
        <begin position="1"/>
        <end position="23"/>
    </location>
</feature>
<keyword evidence="4" id="KW-1185">Reference proteome</keyword>
<name>A0A418NWK4_9SPHN</name>
<dbReference type="Proteomes" id="UP000286576">
    <property type="component" value="Unassembled WGS sequence"/>
</dbReference>
<protein>
    <submittedName>
        <fullName evidence="3">Uncharacterized protein</fullName>
    </submittedName>
</protein>
<comment type="caution">
    <text evidence="3">The sequence shown here is derived from an EMBL/GenBank/DDBJ whole genome shotgun (WGS) entry which is preliminary data.</text>
</comment>
<evidence type="ECO:0000256" key="1">
    <source>
        <dbReference type="SAM" id="Phobius"/>
    </source>
</evidence>
<keyword evidence="1" id="KW-0812">Transmembrane</keyword>
<sequence>MKKIIASTIAAGLVAGTTLTAAANPVVRDAATMAQTERLGGDDEEGGAGTFLIVLLGAAAAAGVVFLIEDNEDEDVPVSV</sequence>
<gene>
    <name evidence="3" type="ORF">D2V07_01510</name>
</gene>
<dbReference type="RefSeq" id="WP_119584252.1">
    <property type="nucleotide sequence ID" value="NZ_CAWODQ010000001.1"/>
</dbReference>
<proteinExistence type="predicted"/>
<dbReference type="EMBL" id="QXFL01000001">
    <property type="protein sequence ID" value="RIV88973.1"/>
    <property type="molecule type" value="Genomic_DNA"/>
</dbReference>